<dbReference type="EMBL" id="JBHSKV010000013">
    <property type="protein sequence ID" value="MFC5135063.1"/>
    <property type="molecule type" value="Genomic_DNA"/>
</dbReference>
<comment type="caution">
    <text evidence="2">The sequence shown here is derived from an EMBL/GenBank/DDBJ whole genome shotgun (WGS) entry which is preliminary data.</text>
</comment>
<protein>
    <submittedName>
        <fullName evidence="2">HalOD1 output domain-containing protein</fullName>
    </submittedName>
</protein>
<reference evidence="2 3" key="1">
    <citation type="journal article" date="2019" name="Int. J. Syst. Evol. Microbiol.">
        <title>The Global Catalogue of Microorganisms (GCM) 10K type strain sequencing project: providing services to taxonomists for standard genome sequencing and annotation.</title>
        <authorList>
            <consortium name="The Broad Institute Genomics Platform"/>
            <consortium name="The Broad Institute Genome Sequencing Center for Infectious Disease"/>
            <person name="Wu L."/>
            <person name="Ma J."/>
        </authorList>
    </citation>
    <scope>NUCLEOTIDE SEQUENCE [LARGE SCALE GENOMIC DNA]</scope>
    <source>
        <strain evidence="2 3">CGMCC 1.16026</strain>
    </source>
</reference>
<evidence type="ECO:0000313" key="3">
    <source>
        <dbReference type="Proteomes" id="UP001596145"/>
    </source>
</evidence>
<dbReference type="Pfam" id="PF18545">
    <property type="entry name" value="HalOD1"/>
    <property type="match status" value="1"/>
</dbReference>
<keyword evidence="3" id="KW-1185">Reference proteome</keyword>
<accession>A0ABD5QSG4</accession>
<proteinExistence type="predicted"/>
<evidence type="ECO:0000313" key="2">
    <source>
        <dbReference type="EMBL" id="MFC5135063.1"/>
    </source>
</evidence>
<dbReference type="AlphaFoldDB" id="A0ABD5QSG4"/>
<gene>
    <name evidence="2" type="ORF">ACFPJA_10100</name>
</gene>
<organism evidence="2 3">
    <name type="scientific">Halorubrum glutamatedens</name>
    <dbReference type="NCBI Taxonomy" id="2707018"/>
    <lineage>
        <taxon>Archaea</taxon>
        <taxon>Methanobacteriati</taxon>
        <taxon>Methanobacteriota</taxon>
        <taxon>Stenosarchaea group</taxon>
        <taxon>Halobacteria</taxon>
        <taxon>Halobacteriales</taxon>
        <taxon>Haloferacaceae</taxon>
        <taxon>Halorubrum</taxon>
    </lineage>
</organism>
<feature type="domain" description="Halobacterial output" evidence="1">
    <location>
        <begin position="7"/>
        <end position="74"/>
    </location>
</feature>
<name>A0ABD5QSG4_9EURY</name>
<dbReference type="RefSeq" id="WP_136516488.1">
    <property type="nucleotide sequence ID" value="NZ_JBHSKV010000013.1"/>
</dbReference>
<dbReference type="InterPro" id="IPR040624">
    <property type="entry name" value="HalOD1"/>
</dbReference>
<dbReference type="Proteomes" id="UP001596145">
    <property type="component" value="Unassembled WGS sequence"/>
</dbReference>
<evidence type="ECO:0000259" key="1">
    <source>
        <dbReference type="Pfam" id="PF18545"/>
    </source>
</evidence>
<sequence length="77" mass="8159">MFERAEDTSVCVAIVEAVSTVTGTEPTRLDPLYGVVDTDALERLVESGGTDTEITFSFEGCRITVFGDGGVVVTDPN</sequence>